<organism evidence="1 2">
    <name type="scientific">Stylosanthes scabra</name>
    <dbReference type="NCBI Taxonomy" id="79078"/>
    <lineage>
        <taxon>Eukaryota</taxon>
        <taxon>Viridiplantae</taxon>
        <taxon>Streptophyta</taxon>
        <taxon>Embryophyta</taxon>
        <taxon>Tracheophyta</taxon>
        <taxon>Spermatophyta</taxon>
        <taxon>Magnoliopsida</taxon>
        <taxon>eudicotyledons</taxon>
        <taxon>Gunneridae</taxon>
        <taxon>Pentapetalae</taxon>
        <taxon>rosids</taxon>
        <taxon>fabids</taxon>
        <taxon>Fabales</taxon>
        <taxon>Fabaceae</taxon>
        <taxon>Papilionoideae</taxon>
        <taxon>50 kb inversion clade</taxon>
        <taxon>dalbergioids sensu lato</taxon>
        <taxon>Dalbergieae</taxon>
        <taxon>Pterocarpus clade</taxon>
        <taxon>Stylosanthes</taxon>
    </lineage>
</organism>
<dbReference type="SUPFAM" id="SSF48264">
    <property type="entry name" value="Cytochrome P450"/>
    <property type="match status" value="1"/>
</dbReference>
<dbReference type="Gene3D" id="1.10.630.10">
    <property type="entry name" value="Cytochrome P450"/>
    <property type="match status" value="1"/>
</dbReference>
<accession>A0ABU6QT64</accession>
<gene>
    <name evidence="1" type="ORF">PIB30_081539</name>
</gene>
<name>A0ABU6QT64_9FABA</name>
<comment type="caution">
    <text evidence="1">The sequence shown here is derived from an EMBL/GenBank/DDBJ whole genome shotgun (WGS) entry which is preliminary data.</text>
</comment>
<dbReference type="Proteomes" id="UP001341840">
    <property type="component" value="Unassembled WGS sequence"/>
</dbReference>
<feature type="non-terminal residue" evidence="1">
    <location>
        <position position="1"/>
    </location>
</feature>
<evidence type="ECO:0000313" key="1">
    <source>
        <dbReference type="EMBL" id="MED6114570.1"/>
    </source>
</evidence>
<protein>
    <submittedName>
        <fullName evidence="1">Uncharacterized protein</fullName>
    </submittedName>
</protein>
<sequence>TVVDLQDIFRRFSFDNICSIVLGFDPKSLPNKLIEFTDVLFENAFKIQCCPKMFVEAPNWTREDL</sequence>
<dbReference type="EMBL" id="JASCZI010001224">
    <property type="protein sequence ID" value="MED6114570.1"/>
    <property type="molecule type" value="Genomic_DNA"/>
</dbReference>
<proteinExistence type="predicted"/>
<keyword evidence="2" id="KW-1185">Reference proteome</keyword>
<dbReference type="InterPro" id="IPR036396">
    <property type="entry name" value="Cyt_P450_sf"/>
</dbReference>
<reference evidence="1 2" key="1">
    <citation type="journal article" date="2023" name="Plants (Basel)">
        <title>Bridging the Gap: Combining Genomics and Transcriptomics Approaches to Understand Stylosanthes scabra, an Orphan Legume from the Brazilian Caatinga.</title>
        <authorList>
            <person name="Ferreira-Neto J.R.C."/>
            <person name="da Silva M.D."/>
            <person name="Binneck E."/>
            <person name="de Melo N.F."/>
            <person name="da Silva R.H."/>
            <person name="de Melo A.L.T.M."/>
            <person name="Pandolfi V."/>
            <person name="Bustamante F.O."/>
            <person name="Brasileiro-Vidal A.C."/>
            <person name="Benko-Iseppon A.M."/>
        </authorList>
    </citation>
    <scope>NUCLEOTIDE SEQUENCE [LARGE SCALE GENOMIC DNA]</scope>
    <source>
        <tissue evidence="1">Leaves</tissue>
    </source>
</reference>
<evidence type="ECO:0000313" key="2">
    <source>
        <dbReference type="Proteomes" id="UP001341840"/>
    </source>
</evidence>